<evidence type="ECO:0000313" key="8">
    <source>
        <dbReference type="EMBL" id="NMC62752.1"/>
    </source>
</evidence>
<dbReference type="AlphaFoldDB" id="A0A7X9FR94"/>
<sequence>MKPEFPRWTNPYIDKVESIPELLLPCFDSKPSYEELSALREKYSSFERMYCELGSGSGKHLIERAKCDSSAFYVGFELRYKRAFKSAAKAKKLCLRNLIILRTNAFFIDPIFEARSLDGIYVNFPDPWDRRRWEGNRILKPQMFDCFFKLLKPRGFISYKTDHIERFRETVKFIE</sequence>
<dbReference type="Proteomes" id="UP000524246">
    <property type="component" value="Unassembled WGS sequence"/>
</dbReference>
<comment type="caution">
    <text evidence="8">The sequence shown here is derived from an EMBL/GenBank/DDBJ whole genome shotgun (WGS) entry which is preliminary data.</text>
</comment>
<keyword evidence="4" id="KW-0489">Methyltransferase</keyword>
<reference evidence="8 9" key="1">
    <citation type="journal article" date="2020" name="Biotechnol. Biofuels">
        <title>New insights from the biogas microbiome by comprehensive genome-resolved metagenomics of nearly 1600 species originating from multiple anaerobic digesters.</title>
        <authorList>
            <person name="Campanaro S."/>
            <person name="Treu L."/>
            <person name="Rodriguez-R L.M."/>
            <person name="Kovalovszki A."/>
            <person name="Ziels R.M."/>
            <person name="Maus I."/>
            <person name="Zhu X."/>
            <person name="Kougias P.G."/>
            <person name="Basile A."/>
            <person name="Luo G."/>
            <person name="Schluter A."/>
            <person name="Konstantinidis K.T."/>
            <person name="Angelidaki I."/>
        </authorList>
    </citation>
    <scope>NUCLEOTIDE SEQUENCE [LARGE SCALE GENOMIC DNA]</scope>
    <source>
        <strain evidence="8">AS27yjCOA_65</strain>
    </source>
</reference>
<proteinExistence type="predicted"/>
<comment type="catalytic activity">
    <reaction evidence="1">
        <text>guanosine(46) in tRNA + S-adenosyl-L-methionine = N(7)-methylguanosine(46) in tRNA + S-adenosyl-L-homocysteine</text>
        <dbReference type="Rhea" id="RHEA:42708"/>
        <dbReference type="Rhea" id="RHEA-COMP:10188"/>
        <dbReference type="Rhea" id="RHEA-COMP:10189"/>
        <dbReference type="ChEBI" id="CHEBI:57856"/>
        <dbReference type="ChEBI" id="CHEBI:59789"/>
        <dbReference type="ChEBI" id="CHEBI:74269"/>
        <dbReference type="ChEBI" id="CHEBI:74480"/>
        <dbReference type="EC" id="2.1.1.33"/>
    </reaction>
</comment>
<dbReference type="GO" id="GO:0043527">
    <property type="term" value="C:tRNA methyltransferase complex"/>
    <property type="evidence" value="ECO:0007669"/>
    <property type="project" value="TreeGrafter"/>
</dbReference>
<evidence type="ECO:0000256" key="1">
    <source>
        <dbReference type="ARBA" id="ARBA00000142"/>
    </source>
</evidence>
<dbReference type="InterPro" id="IPR003358">
    <property type="entry name" value="tRNA_(Gua-N-7)_MeTrfase_Trmb"/>
</dbReference>
<dbReference type="PROSITE" id="PS51625">
    <property type="entry name" value="SAM_MT_TRMB"/>
    <property type="match status" value="1"/>
</dbReference>
<gene>
    <name evidence="8" type="ORF">GYA55_06230</name>
</gene>
<evidence type="ECO:0000256" key="6">
    <source>
        <dbReference type="ARBA" id="ARBA00022691"/>
    </source>
</evidence>
<keyword evidence="6" id="KW-0949">S-adenosyl-L-methionine</keyword>
<dbReference type="Gene3D" id="3.40.50.150">
    <property type="entry name" value="Vaccinia Virus protein VP39"/>
    <property type="match status" value="1"/>
</dbReference>
<feature type="non-terminal residue" evidence="8">
    <location>
        <position position="175"/>
    </location>
</feature>
<dbReference type="SUPFAM" id="SSF53335">
    <property type="entry name" value="S-adenosyl-L-methionine-dependent methyltransferases"/>
    <property type="match status" value="1"/>
</dbReference>
<accession>A0A7X9FR94</accession>
<dbReference type="PANTHER" id="PTHR23417">
    <property type="entry name" value="3-DEOXY-D-MANNO-OCTULOSONIC-ACID TRANSFERASE/TRNA GUANINE-N 7 - -METHYLTRANSFERASE"/>
    <property type="match status" value="1"/>
</dbReference>
<name>A0A7X9FR94_9DELT</name>
<evidence type="ECO:0000256" key="5">
    <source>
        <dbReference type="ARBA" id="ARBA00022679"/>
    </source>
</evidence>
<evidence type="ECO:0000256" key="3">
    <source>
        <dbReference type="ARBA" id="ARBA00011977"/>
    </source>
</evidence>
<protein>
    <recommendedName>
        <fullName evidence="3">tRNA (guanine(46)-N(7))-methyltransferase</fullName>
        <ecNumber evidence="3">2.1.1.33</ecNumber>
    </recommendedName>
</protein>
<dbReference type="InterPro" id="IPR029063">
    <property type="entry name" value="SAM-dependent_MTases_sf"/>
</dbReference>
<evidence type="ECO:0000256" key="2">
    <source>
        <dbReference type="ARBA" id="ARBA00003015"/>
    </source>
</evidence>
<dbReference type="PANTHER" id="PTHR23417:SF14">
    <property type="entry name" value="PENTACOTRIPEPTIDE-REPEAT REGION OF PRORP DOMAIN-CONTAINING PROTEIN"/>
    <property type="match status" value="1"/>
</dbReference>
<evidence type="ECO:0000256" key="4">
    <source>
        <dbReference type="ARBA" id="ARBA00022603"/>
    </source>
</evidence>
<keyword evidence="5" id="KW-0808">Transferase</keyword>
<dbReference type="Pfam" id="PF02390">
    <property type="entry name" value="Methyltransf_4"/>
    <property type="match status" value="1"/>
</dbReference>
<evidence type="ECO:0000256" key="7">
    <source>
        <dbReference type="ARBA" id="ARBA00022694"/>
    </source>
</evidence>
<organism evidence="8 9">
    <name type="scientific">SAR324 cluster bacterium</name>
    <dbReference type="NCBI Taxonomy" id="2024889"/>
    <lineage>
        <taxon>Bacteria</taxon>
        <taxon>Deltaproteobacteria</taxon>
        <taxon>SAR324 cluster</taxon>
    </lineage>
</organism>
<dbReference type="EC" id="2.1.1.33" evidence="3"/>
<evidence type="ECO:0000313" key="9">
    <source>
        <dbReference type="Proteomes" id="UP000524246"/>
    </source>
</evidence>
<keyword evidence="7" id="KW-0819">tRNA processing</keyword>
<dbReference type="EMBL" id="JAAZON010000270">
    <property type="protein sequence ID" value="NMC62752.1"/>
    <property type="molecule type" value="Genomic_DNA"/>
</dbReference>
<dbReference type="GO" id="GO:0008176">
    <property type="term" value="F:tRNA (guanine(46)-N7)-methyltransferase activity"/>
    <property type="evidence" value="ECO:0007669"/>
    <property type="project" value="UniProtKB-EC"/>
</dbReference>
<comment type="function">
    <text evidence="2">Catalyzes the formation of N(7)-methylguanine at position 46 (m7G46) in tRNA.</text>
</comment>